<dbReference type="Pfam" id="PF00701">
    <property type="entry name" value="DHDPS"/>
    <property type="match status" value="1"/>
</dbReference>
<evidence type="ECO:0000256" key="2">
    <source>
        <dbReference type="ARBA" id="ARBA00023239"/>
    </source>
</evidence>
<comment type="similarity">
    <text evidence="1 3">Belongs to the DapA family.</text>
</comment>
<feature type="binding site" evidence="5">
    <location>
        <position position="44"/>
    </location>
    <ligand>
        <name>pyruvate</name>
        <dbReference type="ChEBI" id="CHEBI:15361"/>
    </ligand>
</feature>
<sequence length="297" mass="31527">MFTGLSAFPLTPVTASGVDEKGFSHILSRLTEARVDSMGILGSTGSYAYLTREQRKRVATLAKQHAGDIPVMVCVGAVSTDAILHLADDAQAAGANALLLPAVSYQSLRDEEVFSLFETVTWHVSVPVCIYDNPGTTHFTFTDELHGRLSSLEGVRSVKIPGVPDSPAAATERVNALRQHLRPGVTIGISGDAYAGLGLNAGCEVWYSVCGGLFPEIAKQITEAAAANEHERVTALTTRLEPLWSLFRKHGGSLRVIAAAAGVLGLTDMECLPRPLQPLSAGDIADIANVIRALELK</sequence>
<organism evidence="6 7">
    <name type="scientific">Trabulsiella odontotermitis</name>
    <dbReference type="NCBI Taxonomy" id="379893"/>
    <lineage>
        <taxon>Bacteria</taxon>
        <taxon>Pseudomonadati</taxon>
        <taxon>Pseudomonadota</taxon>
        <taxon>Gammaproteobacteria</taxon>
        <taxon>Enterobacterales</taxon>
        <taxon>Enterobacteriaceae</taxon>
        <taxon>Trabulsiella</taxon>
    </lineage>
</organism>
<dbReference type="AlphaFoldDB" id="A0A0L0GWK9"/>
<dbReference type="SMART" id="SM01130">
    <property type="entry name" value="DHDPS"/>
    <property type="match status" value="1"/>
</dbReference>
<dbReference type="PIRSF" id="PIRSF001365">
    <property type="entry name" value="DHDPS"/>
    <property type="match status" value="1"/>
</dbReference>
<dbReference type="InterPro" id="IPR013785">
    <property type="entry name" value="Aldolase_TIM"/>
</dbReference>
<feature type="active site" description="Schiff-base intermediate with substrate" evidence="4">
    <location>
        <position position="159"/>
    </location>
</feature>
<dbReference type="Gene3D" id="3.20.20.70">
    <property type="entry name" value="Aldolase class I"/>
    <property type="match status" value="1"/>
</dbReference>
<feature type="active site" description="Proton donor/acceptor" evidence="4">
    <location>
        <position position="131"/>
    </location>
</feature>
<gene>
    <name evidence="6" type="ORF">GM31_19975</name>
</gene>
<evidence type="ECO:0000256" key="4">
    <source>
        <dbReference type="PIRSR" id="PIRSR001365-1"/>
    </source>
</evidence>
<evidence type="ECO:0000256" key="1">
    <source>
        <dbReference type="ARBA" id="ARBA00007592"/>
    </source>
</evidence>
<evidence type="ECO:0000256" key="5">
    <source>
        <dbReference type="PIRSR" id="PIRSR001365-2"/>
    </source>
</evidence>
<dbReference type="PATRIC" id="fig|379893.4.peg.4056"/>
<dbReference type="InterPro" id="IPR002220">
    <property type="entry name" value="DapA-like"/>
</dbReference>
<dbReference type="GO" id="GO:0008840">
    <property type="term" value="F:4-hydroxy-tetrahydrodipicolinate synthase activity"/>
    <property type="evidence" value="ECO:0007669"/>
    <property type="project" value="TreeGrafter"/>
</dbReference>
<keyword evidence="7" id="KW-1185">Reference proteome</keyword>
<proteinExistence type="inferred from homology"/>
<dbReference type="RefSeq" id="WP_049857107.1">
    <property type="nucleotide sequence ID" value="NZ_JNGI01000055.1"/>
</dbReference>
<name>A0A0L0GWK9_9ENTR</name>
<evidence type="ECO:0000256" key="3">
    <source>
        <dbReference type="PIRNR" id="PIRNR001365"/>
    </source>
</evidence>
<dbReference type="EMBL" id="JNGI01000055">
    <property type="protein sequence ID" value="KNC93322.1"/>
    <property type="molecule type" value="Genomic_DNA"/>
</dbReference>
<dbReference type="PANTHER" id="PTHR12128:SF66">
    <property type="entry name" value="4-HYDROXY-2-OXOGLUTARATE ALDOLASE, MITOCHONDRIAL"/>
    <property type="match status" value="1"/>
</dbReference>
<protein>
    <submittedName>
        <fullName evidence="6">Dihydrodipicolinate synthase</fullName>
    </submittedName>
</protein>
<dbReference type="PANTHER" id="PTHR12128">
    <property type="entry name" value="DIHYDRODIPICOLINATE SYNTHASE"/>
    <property type="match status" value="1"/>
</dbReference>
<accession>A0A0L0GWK9</accession>
<dbReference type="OrthoDB" id="199953at2"/>
<dbReference type="Proteomes" id="UP000037393">
    <property type="component" value="Unassembled WGS sequence"/>
</dbReference>
<evidence type="ECO:0000313" key="7">
    <source>
        <dbReference type="Proteomes" id="UP000037393"/>
    </source>
</evidence>
<dbReference type="GO" id="GO:0005829">
    <property type="term" value="C:cytosol"/>
    <property type="evidence" value="ECO:0007669"/>
    <property type="project" value="TreeGrafter"/>
</dbReference>
<comment type="caution">
    <text evidence="6">The sequence shown here is derived from an EMBL/GenBank/DDBJ whole genome shotgun (WGS) entry which is preliminary data.</text>
</comment>
<dbReference type="CDD" id="cd00408">
    <property type="entry name" value="DHDPS-like"/>
    <property type="match status" value="1"/>
</dbReference>
<evidence type="ECO:0000313" key="6">
    <source>
        <dbReference type="EMBL" id="KNC93322.1"/>
    </source>
</evidence>
<reference evidence="6 7" key="1">
    <citation type="journal article" date="2015" name="Appl. Environ. Microbiol.">
        <title>The Enterobacterium Trabulsiella odontotermitis Presents Novel Adaptations Related to Its Association with Fungus-Growing Termites.</title>
        <authorList>
            <person name="Sapountzis P."/>
            <person name="Gruntjes T."/>
            <person name="Otani S."/>
            <person name="Estevez J."/>
            <person name="da Costa R.R."/>
            <person name="Plunkett G.3rd."/>
            <person name="Perna N.T."/>
            <person name="Poulsen M."/>
        </authorList>
    </citation>
    <scope>NUCLEOTIDE SEQUENCE [LARGE SCALE GENOMIC DNA]</scope>
    <source>
        <strain evidence="6 7">12</strain>
    </source>
</reference>
<dbReference type="SUPFAM" id="SSF51569">
    <property type="entry name" value="Aldolase"/>
    <property type="match status" value="1"/>
</dbReference>
<keyword evidence="2 3" id="KW-0456">Lyase</keyword>
<dbReference type="PRINTS" id="PR00146">
    <property type="entry name" value="DHPICSNTHASE"/>
</dbReference>